<dbReference type="Gene3D" id="3.20.20.450">
    <property type="entry name" value="EAL domain"/>
    <property type="match status" value="1"/>
</dbReference>
<gene>
    <name evidence="5" type="ORF">AT959_08770</name>
</gene>
<dbReference type="InterPro" id="IPR035919">
    <property type="entry name" value="EAL_sf"/>
</dbReference>
<dbReference type="CDD" id="cd00156">
    <property type="entry name" value="REC"/>
    <property type="match status" value="1"/>
</dbReference>
<dbReference type="InterPro" id="IPR011006">
    <property type="entry name" value="CheY-like_superfamily"/>
</dbReference>
<dbReference type="STRING" id="281362.AT959_08770"/>
<protein>
    <submittedName>
        <fullName evidence="5">Response regulator receiver protein</fullName>
    </submittedName>
</protein>
<proteinExistence type="predicted"/>
<evidence type="ECO:0000259" key="4">
    <source>
        <dbReference type="PROSITE" id="PS50887"/>
    </source>
</evidence>
<evidence type="ECO:0000256" key="1">
    <source>
        <dbReference type="PROSITE-ProRule" id="PRU00169"/>
    </source>
</evidence>
<organism evidence="5 6">
    <name type="scientific">Dechloromonas denitrificans</name>
    <dbReference type="NCBI Taxonomy" id="281362"/>
    <lineage>
        <taxon>Bacteria</taxon>
        <taxon>Pseudomonadati</taxon>
        <taxon>Pseudomonadota</taxon>
        <taxon>Betaproteobacteria</taxon>
        <taxon>Rhodocyclales</taxon>
        <taxon>Azonexaceae</taxon>
        <taxon>Dechloromonas</taxon>
    </lineage>
</organism>
<dbReference type="PANTHER" id="PTHR33121:SF70">
    <property type="entry name" value="SIGNALING PROTEIN YKOW"/>
    <property type="match status" value="1"/>
</dbReference>
<dbReference type="CDD" id="cd01949">
    <property type="entry name" value="GGDEF"/>
    <property type="match status" value="1"/>
</dbReference>
<dbReference type="Proteomes" id="UP000070186">
    <property type="component" value="Unassembled WGS sequence"/>
</dbReference>
<feature type="modified residue" description="4-aspartylphosphate" evidence="1">
    <location>
        <position position="83"/>
    </location>
</feature>
<dbReference type="InterPro" id="IPR043128">
    <property type="entry name" value="Rev_trsase/Diguanyl_cyclase"/>
</dbReference>
<dbReference type="Gene3D" id="3.40.50.2300">
    <property type="match status" value="1"/>
</dbReference>
<dbReference type="Pfam" id="PF00990">
    <property type="entry name" value="GGDEF"/>
    <property type="match status" value="1"/>
</dbReference>
<dbReference type="PROSITE" id="PS50883">
    <property type="entry name" value="EAL"/>
    <property type="match status" value="1"/>
</dbReference>
<reference evidence="5 6" key="1">
    <citation type="submission" date="2015-12" db="EMBL/GenBank/DDBJ databases">
        <title>Nitrous oxide reduction kinetics distinguish bacteria harboring typical versus atypical NosZ.</title>
        <authorList>
            <person name="Yoon S."/>
            <person name="Nissen S."/>
            <person name="Park D."/>
            <person name="Sanford R.A."/>
            <person name="Loeffler F.E."/>
        </authorList>
    </citation>
    <scope>NUCLEOTIDE SEQUENCE [LARGE SCALE GENOMIC DNA]</scope>
    <source>
        <strain evidence="5 6">ATCC BAA-841</strain>
    </source>
</reference>
<dbReference type="Pfam" id="PF11849">
    <property type="entry name" value="DUF3369"/>
    <property type="match status" value="1"/>
</dbReference>
<dbReference type="GO" id="GO:0000160">
    <property type="term" value="P:phosphorelay signal transduction system"/>
    <property type="evidence" value="ECO:0007669"/>
    <property type="project" value="InterPro"/>
</dbReference>
<feature type="domain" description="Response regulatory" evidence="2">
    <location>
        <begin position="28"/>
        <end position="152"/>
    </location>
</feature>
<dbReference type="Gene3D" id="3.30.70.270">
    <property type="match status" value="1"/>
</dbReference>
<dbReference type="InterPro" id="IPR001633">
    <property type="entry name" value="EAL_dom"/>
</dbReference>
<dbReference type="Pfam" id="PF00563">
    <property type="entry name" value="EAL"/>
    <property type="match status" value="1"/>
</dbReference>
<evidence type="ECO:0000313" key="6">
    <source>
        <dbReference type="Proteomes" id="UP000070186"/>
    </source>
</evidence>
<evidence type="ECO:0000259" key="2">
    <source>
        <dbReference type="PROSITE" id="PS50110"/>
    </source>
</evidence>
<dbReference type="InterPro" id="IPR029787">
    <property type="entry name" value="Nucleotide_cyclase"/>
</dbReference>
<dbReference type="InterPro" id="IPR001789">
    <property type="entry name" value="Sig_transdc_resp-reg_receiver"/>
</dbReference>
<dbReference type="NCBIfam" id="TIGR00254">
    <property type="entry name" value="GGDEF"/>
    <property type="match status" value="1"/>
</dbReference>
<dbReference type="SMART" id="SM00267">
    <property type="entry name" value="GGDEF"/>
    <property type="match status" value="1"/>
</dbReference>
<feature type="domain" description="GGDEF" evidence="4">
    <location>
        <begin position="346"/>
        <end position="475"/>
    </location>
</feature>
<dbReference type="SUPFAM" id="SSF141868">
    <property type="entry name" value="EAL domain-like"/>
    <property type="match status" value="1"/>
</dbReference>
<evidence type="ECO:0000313" key="5">
    <source>
        <dbReference type="EMBL" id="KXB30809.1"/>
    </source>
</evidence>
<accession>A0A133XIP0</accession>
<dbReference type="CDD" id="cd01948">
    <property type="entry name" value="EAL"/>
    <property type="match status" value="1"/>
</dbReference>
<keyword evidence="1" id="KW-0597">Phosphoprotein</keyword>
<keyword evidence="6" id="KW-1185">Reference proteome</keyword>
<dbReference type="InterPro" id="IPR021800">
    <property type="entry name" value="DUF3369"/>
</dbReference>
<dbReference type="SUPFAM" id="SSF52172">
    <property type="entry name" value="CheY-like"/>
    <property type="match status" value="1"/>
</dbReference>
<comment type="caution">
    <text evidence="5">The sequence shown here is derived from an EMBL/GenBank/DDBJ whole genome shotgun (WGS) entry which is preliminary data.</text>
</comment>
<dbReference type="SUPFAM" id="SSF55073">
    <property type="entry name" value="Nucleotide cyclase"/>
    <property type="match status" value="1"/>
</dbReference>
<dbReference type="InterPro" id="IPR050706">
    <property type="entry name" value="Cyclic-di-GMP_PDE-like"/>
</dbReference>
<sequence>MSSIDDDCIAFVEDEPLDQGNDPAGFWSILIVDDDEDVHQATEFALKDVLVLGRRLKFLHAYDSDAAIDILRSERGIAVVLLDVVMESEDAGLRAVGRIRRELALANVRIILRTGQPGYAPELDAISSYDINDYKTKSELTRNKLYTTVTAAIRSYDQIERLDASRRGLELIIDGANRFIAEQGLQAFAAGVITQIAALLGVPPEGMMCACSGPGQDHCIVLAAAGRYQGLVSHSLGDLGDSAVSQMLTHCLRERRNQLGERSLALFFQGSLGRNFAAYIESTAAIHEIDRHLLEVFCANIAICGDNVGLVERLRNTAYVDHLTELPNRAAQIEAIDRQVHPPGARSKLLALIDIDQFSETIDVFGYRFGDLLLQSIAQRLRSSLPSDVHVARVGGDVFGVYGVEDIVNPVVLREILFDPFESEAGFQSVSFSLGFVREGEAPVSGADLLRNAAIALKRAKVDGTGNDAYYTAEVAVQTRERVRLLQDLRAAFDSRRLFIAYQPQIDLLSGRVVGVEALLRWRNDEGQFVSPDQFIPVAEQSGLIVGLGAWVLRTALGAQRKLAAAGFSLRMAVNVSAIQFRQPDFISLVETALADTQVDPAMLELEITESVAMYGWGQVQERLQGLKKQGVSVAIDDFGTGFSSLSYLDRLPADCLKIDRAFVSALDSDQSGARIAEMVIQLGKRLGMRVLAEGVEDAAQLQTLIDLGCNEAQGWYYAKAMQEDELSGWLASRR</sequence>
<dbReference type="GO" id="GO:0071111">
    <property type="term" value="F:cyclic-guanylate-specific phosphodiesterase activity"/>
    <property type="evidence" value="ECO:0007669"/>
    <property type="project" value="InterPro"/>
</dbReference>
<dbReference type="PANTHER" id="PTHR33121">
    <property type="entry name" value="CYCLIC DI-GMP PHOSPHODIESTERASE PDEF"/>
    <property type="match status" value="1"/>
</dbReference>
<dbReference type="EMBL" id="LODL01000019">
    <property type="protein sequence ID" value="KXB30809.1"/>
    <property type="molecule type" value="Genomic_DNA"/>
</dbReference>
<dbReference type="AlphaFoldDB" id="A0A133XIP0"/>
<feature type="domain" description="EAL" evidence="3">
    <location>
        <begin position="482"/>
        <end position="735"/>
    </location>
</feature>
<dbReference type="InterPro" id="IPR000160">
    <property type="entry name" value="GGDEF_dom"/>
</dbReference>
<dbReference type="RefSeq" id="WP_066882606.1">
    <property type="nucleotide sequence ID" value="NZ_LODL01000019.1"/>
</dbReference>
<dbReference type="PROSITE" id="PS50887">
    <property type="entry name" value="GGDEF"/>
    <property type="match status" value="1"/>
</dbReference>
<dbReference type="SMART" id="SM00052">
    <property type="entry name" value="EAL"/>
    <property type="match status" value="1"/>
</dbReference>
<evidence type="ECO:0000259" key="3">
    <source>
        <dbReference type="PROSITE" id="PS50883"/>
    </source>
</evidence>
<name>A0A133XIP0_9RHOO</name>
<dbReference type="PROSITE" id="PS50110">
    <property type="entry name" value="RESPONSE_REGULATORY"/>
    <property type="match status" value="1"/>
</dbReference>